<dbReference type="PANTHER" id="PTHR12369:SF40">
    <property type="entry name" value="CHONDROITIN SULFATE SYNTHASE 3"/>
    <property type="match status" value="1"/>
</dbReference>
<dbReference type="InParanoid" id="F7D1L7"/>
<evidence type="ECO:0000256" key="4">
    <source>
        <dbReference type="ARBA" id="ARBA00009239"/>
    </source>
</evidence>
<comment type="cofactor">
    <cofactor evidence="1">
        <name>Mn(2+)</name>
        <dbReference type="ChEBI" id="CHEBI:29035"/>
    </cofactor>
</comment>
<comment type="cofactor">
    <cofactor evidence="13">
        <name>Cd(2+)</name>
        <dbReference type="ChEBI" id="CHEBI:48775"/>
    </cofactor>
</comment>
<evidence type="ECO:0000256" key="1">
    <source>
        <dbReference type="ARBA" id="ARBA00001936"/>
    </source>
</evidence>
<proteinExistence type="inferred from homology"/>
<sequence length="987" mass="111024">MLALAGGSGTRAPPMSSSRCHRRRRRRREKFLSRPSLRAQTQSGAGSGNPRRARRPESSHPEPASAPRRQAAAGAGGAEAEEGRVGAGRPARGAAAAQLASAPGTAAMAVRSRRPWMSVALGLVLGFTAASWLIAPRVAELSERKRRGSSLCSYYGRSAAGPGAQQPLPQPQPRPEQSPPPARLELQGPQLPEAAPGETSFRSSPWQQPPPLQQRRRGREPEGATGLPGAPVAEGEPEEEDGGAAGQRRGGRPGSSHNGSGDGGAAAQSSRPRDFLYVGVMTAQKYLGSRALAVQRTWARFIPGRVEFFSSQQSPNAGLGQPLPPLPVIALPGVDDSYPPQKKSFMMIKYMHDHYLDKYEWFMRADDDVYIKGDKLEEFLRSLNSSKPLYLGQTGLGNIEELGKLGLEPGENFCMGGPGMIFSREVLRRMVPHIGECLREMYTTHEDVEVGRCVRRFGGTQCVWSYEMQQLFHENYEHNRKGYIQDLHNSKIHAAITLHPNKRPAYQYRLHNYMLSRKISELRYRTIQLHRESALMSKLSNSEVSKEDQQLGVMPSFNHFQPRERDEVIEWEFLTGKLLYSASENQPPRQSINSILRTALDDTVLQVMEMINENAKSRGRLIDFKEIQYGYRRVDPMHGVEYILDLLLLYKRHKGRKLTVPVRRHAYLQQLFSKPFFRETEELDVNSLVESINSETQSFSFMSNSLNILSPFQGAKEMGGHNEKKIHILVPLIGRYDIFLRFMENFENTCLIPKQNVKLVIVLFSRDSGQDSEKHIELIKEYQNKYPKTEMTLIPMKGEFSRGLGLEMASSQFDNDTLLLFCDVDLIFRGDFLQRCRDNTIQGQQVYYPIIFSQYDPKVTNGGNPPTDDDFVFSKKSGFWRDYGYGITCIYKSDLLGAGGFDTSIQGWGLEDVDLYNKVILSGLRPFRSQEVGVVHIFHPVHCDPNLDPKQYKMCLGSKASTFASTMQLAELWLEKHLGVRYNRTLS</sequence>
<feature type="compositionally biased region" description="Low complexity" evidence="15">
    <location>
        <begin position="158"/>
        <end position="167"/>
    </location>
</feature>
<organism evidence="16 17">
    <name type="scientific">Equus caballus</name>
    <name type="common">Horse</name>
    <dbReference type="NCBI Taxonomy" id="9796"/>
    <lineage>
        <taxon>Eukaryota</taxon>
        <taxon>Metazoa</taxon>
        <taxon>Chordata</taxon>
        <taxon>Craniata</taxon>
        <taxon>Vertebrata</taxon>
        <taxon>Euteleostomi</taxon>
        <taxon>Mammalia</taxon>
        <taxon>Eutheria</taxon>
        <taxon>Laurasiatheria</taxon>
        <taxon>Perissodactyla</taxon>
        <taxon>Equidae</taxon>
        <taxon>Equus</taxon>
    </lineage>
</organism>
<keyword evidence="5 14" id="KW-0808">Transferase</keyword>
<reference evidence="16 17" key="1">
    <citation type="journal article" date="2009" name="Science">
        <title>Genome sequence, comparative analysis, and population genetics of the domestic horse.</title>
        <authorList>
            <consortium name="Broad Institute Genome Sequencing Platform"/>
            <consortium name="Broad Institute Whole Genome Assembly Team"/>
            <person name="Wade C.M."/>
            <person name="Giulotto E."/>
            <person name="Sigurdsson S."/>
            <person name="Zoli M."/>
            <person name="Gnerre S."/>
            <person name="Imsland F."/>
            <person name="Lear T.L."/>
            <person name="Adelson D.L."/>
            <person name="Bailey E."/>
            <person name="Bellone R.R."/>
            <person name="Bloecker H."/>
            <person name="Distl O."/>
            <person name="Edgar R.C."/>
            <person name="Garber M."/>
            <person name="Leeb T."/>
            <person name="Mauceli E."/>
            <person name="MacLeod J.N."/>
            <person name="Penedo M.C.T."/>
            <person name="Raison J.M."/>
            <person name="Sharpe T."/>
            <person name="Vogel J."/>
            <person name="Andersson L."/>
            <person name="Antczak D.F."/>
            <person name="Biagi T."/>
            <person name="Binns M.M."/>
            <person name="Chowdhary B.P."/>
            <person name="Coleman S.J."/>
            <person name="Della Valle G."/>
            <person name="Fryc S."/>
            <person name="Guerin G."/>
            <person name="Hasegawa T."/>
            <person name="Hill E.W."/>
            <person name="Jurka J."/>
            <person name="Kiialainen A."/>
            <person name="Lindgren G."/>
            <person name="Liu J."/>
            <person name="Magnani E."/>
            <person name="Mickelson J.R."/>
            <person name="Murray J."/>
            <person name="Nergadze S.G."/>
            <person name="Onofrio R."/>
            <person name="Pedroni S."/>
            <person name="Piras M.F."/>
            <person name="Raudsepp T."/>
            <person name="Rocchi M."/>
            <person name="Roeed K.H."/>
            <person name="Ryder O.A."/>
            <person name="Searle S."/>
            <person name="Skow L."/>
            <person name="Swinburne J.E."/>
            <person name="Syvaenen A.C."/>
            <person name="Tozaki T."/>
            <person name="Valberg S.J."/>
            <person name="Vaudin M."/>
            <person name="White J.R."/>
            <person name="Zody M.C."/>
            <person name="Lander E.S."/>
            <person name="Lindblad-Toh K."/>
        </authorList>
    </citation>
    <scope>NUCLEOTIDE SEQUENCE [LARGE SCALE GENOMIC DNA]</scope>
    <source>
        <strain evidence="16 17">Thoroughbred</strain>
    </source>
</reference>
<evidence type="ECO:0000256" key="2">
    <source>
        <dbReference type="ARBA" id="ARBA00001941"/>
    </source>
</evidence>
<dbReference type="Gene3D" id="3.90.550.10">
    <property type="entry name" value="Spore Coat Polysaccharide Biosynthesis Protein SpsA, Chain A"/>
    <property type="match status" value="1"/>
</dbReference>
<dbReference type="Ensembl" id="ENSECAT00000001227.4">
    <property type="protein sequence ID" value="ENSECAP00000000956.3"/>
    <property type="gene ID" value="ENSECAG00000001407.4"/>
</dbReference>
<feature type="region of interest" description="Disordered" evidence="15">
    <location>
        <begin position="1"/>
        <end position="91"/>
    </location>
</feature>
<dbReference type="InterPro" id="IPR008428">
    <property type="entry name" value="Chond_GalNAc"/>
</dbReference>
<evidence type="ECO:0000313" key="16">
    <source>
        <dbReference type="Ensembl" id="ENSECAP00000000956.3"/>
    </source>
</evidence>
<evidence type="ECO:0000256" key="14">
    <source>
        <dbReference type="RuleBase" id="RU364016"/>
    </source>
</evidence>
<dbReference type="InterPro" id="IPR051227">
    <property type="entry name" value="CS_glycosyltransferase"/>
</dbReference>
<evidence type="ECO:0000256" key="13">
    <source>
        <dbReference type="ARBA" id="ARBA00053027"/>
    </source>
</evidence>
<name>F7D1L7_HORSE</name>
<keyword evidence="8 14" id="KW-0735">Signal-anchor</keyword>
<dbReference type="InterPro" id="IPR029044">
    <property type="entry name" value="Nucleotide-diphossugar_trans"/>
</dbReference>
<keyword evidence="17" id="KW-1185">Reference proteome</keyword>
<comment type="subcellular location">
    <subcellularLocation>
        <location evidence="3 14">Golgi apparatus</location>
        <location evidence="3 14">Golgi stack membrane</location>
        <topology evidence="3 14">Single-pass type II membrane protein</topology>
    </subcellularLocation>
</comment>
<dbReference type="GeneTree" id="ENSGT01050000244857"/>
<keyword evidence="11" id="KW-0472">Membrane</keyword>
<accession>F7D1L7</accession>
<keyword evidence="12" id="KW-0325">Glycoprotein</keyword>
<dbReference type="FunCoup" id="F7D1L7">
    <property type="interactions" value="284"/>
</dbReference>
<evidence type="ECO:0000256" key="11">
    <source>
        <dbReference type="ARBA" id="ARBA00023136"/>
    </source>
</evidence>
<feature type="compositionally biased region" description="Pro residues" evidence="15">
    <location>
        <begin position="168"/>
        <end position="182"/>
    </location>
</feature>
<evidence type="ECO:0000256" key="10">
    <source>
        <dbReference type="ARBA" id="ARBA00023034"/>
    </source>
</evidence>
<keyword evidence="10 14" id="KW-0333">Golgi apparatus</keyword>
<dbReference type="FunFam" id="3.90.550.10:FF:000060">
    <property type="entry name" value="Hexosyltransferase"/>
    <property type="match status" value="1"/>
</dbReference>
<comment type="similarity">
    <text evidence="4 14">Belongs to the chondroitin N-acetylgalactosaminyltransferase family.</text>
</comment>
<gene>
    <name evidence="16" type="primary">CHSY3</name>
</gene>
<dbReference type="AlphaFoldDB" id="F7D1L7"/>
<dbReference type="PaxDb" id="9796-ENSECAP00000000956"/>
<dbReference type="GO" id="GO:0050510">
    <property type="term" value="F:N-acetylgalactosaminyl-proteoglycan 3-beta-glucuronosyltransferase activity"/>
    <property type="evidence" value="ECO:0007669"/>
    <property type="project" value="UniProtKB-ARBA"/>
</dbReference>
<keyword evidence="7" id="KW-0479">Metal-binding</keyword>
<dbReference type="GO" id="GO:0047238">
    <property type="term" value="F:glucuronosyl-N-acetylgalactosaminyl-proteoglycan 4-beta-N-acetylgalactosaminyltransferase activity"/>
    <property type="evidence" value="ECO:0000318"/>
    <property type="project" value="GO_Central"/>
</dbReference>
<keyword evidence="9" id="KW-1133">Transmembrane helix</keyword>
<dbReference type="EC" id="2.4.1.-" evidence="14"/>
<dbReference type="Gene3D" id="3.90.550.50">
    <property type="match status" value="1"/>
</dbReference>
<dbReference type="SUPFAM" id="SSF53448">
    <property type="entry name" value="Nucleotide-diphospho-sugar transferases"/>
    <property type="match status" value="2"/>
</dbReference>
<evidence type="ECO:0000256" key="7">
    <source>
        <dbReference type="ARBA" id="ARBA00022723"/>
    </source>
</evidence>
<dbReference type="GO" id="GO:0046872">
    <property type="term" value="F:metal ion binding"/>
    <property type="evidence" value="ECO:0007669"/>
    <property type="project" value="UniProtKB-KW"/>
</dbReference>
<dbReference type="GO" id="GO:0050650">
    <property type="term" value="P:chondroitin sulfate proteoglycan biosynthetic process"/>
    <property type="evidence" value="ECO:0000318"/>
    <property type="project" value="GO_Central"/>
</dbReference>
<evidence type="ECO:0000256" key="15">
    <source>
        <dbReference type="SAM" id="MobiDB-lite"/>
    </source>
</evidence>
<dbReference type="FunFam" id="3.90.550.50:FF:000004">
    <property type="entry name" value="Hexosyltransferase"/>
    <property type="match status" value="1"/>
</dbReference>
<dbReference type="Bgee" id="ENSECAG00000001407">
    <property type="expression patterns" value="Expressed in articular cartilage of joint and 16 other cell types or tissues"/>
</dbReference>
<feature type="compositionally biased region" description="Low complexity" evidence="15">
    <location>
        <begin position="61"/>
        <end position="73"/>
    </location>
</feature>
<dbReference type="Proteomes" id="UP000002281">
    <property type="component" value="Chromosome 14"/>
</dbReference>
<evidence type="ECO:0000313" key="17">
    <source>
        <dbReference type="Proteomes" id="UP000002281"/>
    </source>
</evidence>
<evidence type="ECO:0000256" key="5">
    <source>
        <dbReference type="ARBA" id="ARBA00022679"/>
    </source>
</evidence>
<reference evidence="16" key="2">
    <citation type="submission" date="2025-08" db="UniProtKB">
        <authorList>
            <consortium name="Ensembl"/>
        </authorList>
    </citation>
    <scope>IDENTIFICATION</scope>
    <source>
        <strain evidence="16">Thoroughbred</strain>
    </source>
</reference>
<evidence type="ECO:0000256" key="8">
    <source>
        <dbReference type="ARBA" id="ARBA00022968"/>
    </source>
</evidence>
<dbReference type="PANTHER" id="PTHR12369">
    <property type="entry name" value="CHONDROITIN SYNTHASE"/>
    <property type="match status" value="1"/>
</dbReference>
<dbReference type="GO" id="GO:0032580">
    <property type="term" value="C:Golgi cisterna membrane"/>
    <property type="evidence" value="ECO:0007669"/>
    <property type="project" value="UniProtKB-SubCell"/>
</dbReference>
<dbReference type="HOGENOM" id="CLU_016244_2_1_1"/>
<feature type="compositionally biased region" description="Basic residues" evidence="15">
    <location>
        <begin position="19"/>
        <end position="29"/>
    </location>
</feature>
<keyword evidence="6" id="KW-0812">Transmembrane</keyword>
<comment type="cofactor">
    <cofactor evidence="2">
        <name>Co(2+)</name>
        <dbReference type="ChEBI" id="CHEBI:48828"/>
    </cofactor>
</comment>
<protein>
    <recommendedName>
        <fullName evidence="14">Hexosyltransferase</fullName>
        <ecNumber evidence="14">2.4.1.-</ecNumber>
    </recommendedName>
</protein>
<feature type="region of interest" description="Disordered" evidence="15">
    <location>
        <begin position="153"/>
        <end position="270"/>
    </location>
</feature>
<reference evidence="16" key="3">
    <citation type="submission" date="2025-09" db="UniProtKB">
        <authorList>
            <consortium name="Ensembl"/>
        </authorList>
    </citation>
    <scope>IDENTIFICATION</scope>
    <source>
        <strain evidence="16">Thoroughbred</strain>
    </source>
</reference>
<dbReference type="STRING" id="9796.ENSECAP00000000956"/>
<evidence type="ECO:0000256" key="6">
    <source>
        <dbReference type="ARBA" id="ARBA00022692"/>
    </source>
</evidence>
<evidence type="ECO:0000256" key="3">
    <source>
        <dbReference type="ARBA" id="ARBA00004447"/>
    </source>
</evidence>
<dbReference type="Pfam" id="PF05679">
    <property type="entry name" value="CHGN"/>
    <property type="match status" value="1"/>
</dbReference>
<evidence type="ECO:0000256" key="9">
    <source>
        <dbReference type="ARBA" id="ARBA00022989"/>
    </source>
</evidence>
<evidence type="ECO:0000256" key="12">
    <source>
        <dbReference type="ARBA" id="ARBA00023180"/>
    </source>
</evidence>